<name>A0A9N7VN43_PLEPL</name>
<evidence type="ECO:0000256" key="1">
    <source>
        <dbReference type="SAM" id="MobiDB-lite"/>
    </source>
</evidence>
<feature type="region of interest" description="Disordered" evidence="1">
    <location>
        <begin position="149"/>
        <end position="255"/>
    </location>
</feature>
<comment type="caution">
    <text evidence="2">The sequence shown here is derived from an EMBL/GenBank/DDBJ whole genome shotgun (WGS) entry which is preliminary data.</text>
</comment>
<protein>
    <submittedName>
        <fullName evidence="2">Uncharacterized protein</fullName>
    </submittedName>
</protein>
<proteinExistence type="predicted"/>
<feature type="compositionally biased region" description="Pro residues" evidence="1">
    <location>
        <begin position="201"/>
        <end position="220"/>
    </location>
</feature>
<dbReference type="AlphaFoldDB" id="A0A9N7VN43"/>
<dbReference type="EMBL" id="CADEAL010004247">
    <property type="protein sequence ID" value="CAB1455286.1"/>
    <property type="molecule type" value="Genomic_DNA"/>
</dbReference>
<feature type="compositionally biased region" description="Basic and acidic residues" evidence="1">
    <location>
        <begin position="235"/>
        <end position="248"/>
    </location>
</feature>
<accession>A0A9N7VN43</accession>
<dbReference type="Proteomes" id="UP001153269">
    <property type="component" value="Unassembled WGS sequence"/>
</dbReference>
<evidence type="ECO:0000313" key="3">
    <source>
        <dbReference type="Proteomes" id="UP001153269"/>
    </source>
</evidence>
<sequence length="255" mass="27574">MGSWLKASPPTHEETRVVCVVFSEPCTRSWTLCSDSGTWRQQPQFIQRLLCLPLRPPGTPGSPASCMLNRCTCLTRTVCQDFTRASSAMSSEAVNPVITGLTTSTNPLSHTPLPSSSSSPRLLCSSICHNASTALPRTRLLFVVVKGRGGSGVRDCSTARSDRLQPLGEDRAPPACAAARERLSHRGSPSPSHDGRDTGVLPPPPPPPPPPLLPPPPPPADLFVEGFALAPFFRSPERQRDKVREIHRSSITHRQ</sequence>
<feature type="compositionally biased region" description="Basic and acidic residues" evidence="1">
    <location>
        <begin position="160"/>
        <end position="172"/>
    </location>
</feature>
<evidence type="ECO:0000313" key="2">
    <source>
        <dbReference type="EMBL" id="CAB1455286.1"/>
    </source>
</evidence>
<reference evidence="2" key="1">
    <citation type="submission" date="2020-03" db="EMBL/GenBank/DDBJ databases">
        <authorList>
            <person name="Weist P."/>
        </authorList>
    </citation>
    <scope>NUCLEOTIDE SEQUENCE</scope>
</reference>
<gene>
    <name evidence="2" type="ORF">PLEPLA_LOCUS43061</name>
</gene>
<keyword evidence="3" id="KW-1185">Reference proteome</keyword>
<organism evidence="2 3">
    <name type="scientific">Pleuronectes platessa</name>
    <name type="common">European plaice</name>
    <dbReference type="NCBI Taxonomy" id="8262"/>
    <lineage>
        <taxon>Eukaryota</taxon>
        <taxon>Metazoa</taxon>
        <taxon>Chordata</taxon>
        <taxon>Craniata</taxon>
        <taxon>Vertebrata</taxon>
        <taxon>Euteleostomi</taxon>
        <taxon>Actinopterygii</taxon>
        <taxon>Neopterygii</taxon>
        <taxon>Teleostei</taxon>
        <taxon>Neoteleostei</taxon>
        <taxon>Acanthomorphata</taxon>
        <taxon>Carangaria</taxon>
        <taxon>Pleuronectiformes</taxon>
        <taxon>Pleuronectoidei</taxon>
        <taxon>Pleuronectidae</taxon>
        <taxon>Pleuronectes</taxon>
    </lineage>
</organism>